<proteinExistence type="predicted"/>
<dbReference type="AlphaFoldDB" id="A0A381PDC9"/>
<evidence type="ECO:0000313" key="1">
    <source>
        <dbReference type="EMBL" id="SUZ64179.1"/>
    </source>
</evidence>
<reference evidence="1" key="1">
    <citation type="submission" date="2018-05" db="EMBL/GenBank/DDBJ databases">
        <authorList>
            <person name="Lanie J.A."/>
            <person name="Ng W.-L."/>
            <person name="Kazmierczak K.M."/>
            <person name="Andrzejewski T.M."/>
            <person name="Davidsen T.M."/>
            <person name="Wayne K.J."/>
            <person name="Tettelin H."/>
            <person name="Glass J.I."/>
            <person name="Rusch D."/>
            <person name="Podicherti R."/>
            <person name="Tsui H.-C.T."/>
            <person name="Winkler M.E."/>
        </authorList>
    </citation>
    <scope>NUCLEOTIDE SEQUENCE</scope>
</reference>
<dbReference type="EMBL" id="UINC01000928">
    <property type="protein sequence ID" value="SUZ64179.1"/>
    <property type="molecule type" value="Genomic_DNA"/>
</dbReference>
<gene>
    <name evidence="1" type="ORF">METZ01_LOCUS17033</name>
</gene>
<accession>A0A381PDC9</accession>
<name>A0A381PDC9_9ZZZZ</name>
<protein>
    <submittedName>
        <fullName evidence="1">Uncharacterized protein</fullName>
    </submittedName>
</protein>
<sequence length="69" mass="7908">MARFTLAPYDRLRADVLLPLSHMRRNLRPASSDGTIRGPGDMSSWAPWGEAPTIYFRLRWCGYLSSPLR</sequence>
<organism evidence="1">
    <name type="scientific">marine metagenome</name>
    <dbReference type="NCBI Taxonomy" id="408172"/>
    <lineage>
        <taxon>unclassified sequences</taxon>
        <taxon>metagenomes</taxon>
        <taxon>ecological metagenomes</taxon>
    </lineage>
</organism>